<sequence length="393" mass="44678">MTNQEITNVHELIASTNPSNLQTAFAKLQAAPHSKTVLTYLFILSFFHPDEAVRNQAKPLFKVRAPIGFYANATKELFFAKIVPKSGIPSVFVFTALLEKMHKHGVLDVKVLGVHLIDFWVQSWEFCWKHRAVDAMKLLRRVQKGKSLQLAGSIKAIPEEIWQLTELESLTIINRNLGYISEDIAQLKNLKYLNIQSKLAKFPVGITQLHQLAELKLFINNDQFFGTVPSEVAQLTQLKELTFTSLSGSFPVNFCRITSLERIDLGYSNFEDFPEEVTQLNHLNTLKLNFNENLQLSGLFSKLHKISSLKNLDLSFCKLNTLPDEVALLDQVEKLNIAGCHLRSLPTHIEDMVSLKYLDISHNHFEQLPKVVHKLPRLEQVKTDQGVIDIQQG</sequence>
<dbReference type="Gene3D" id="3.80.10.10">
    <property type="entry name" value="Ribonuclease Inhibitor"/>
    <property type="match status" value="1"/>
</dbReference>
<name>A1ZMT5_MICM2</name>
<evidence type="ECO:0000313" key="3">
    <source>
        <dbReference type="EMBL" id="EAY28465.1"/>
    </source>
</evidence>
<dbReference type="eggNOG" id="COG4886">
    <property type="taxonomic scope" value="Bacteria"/>
</dbReference>
<keyword evidence="1" id="KW-0433">Leucine-rich repeat</keyword>
<dbReference type="InterPro" id="IPR050216">
    <property type="entry name" value="LRR_domain-containing"/>
</dbReference>
<dbReference type="PROSITE" id="PS51450">
    <property type="entry name" value="LRR"/>
    <property type="match status" value="2"/>
</dbReference>
<evidence type="ECO:0000256" key="1">
    <source>
        <dbReference type="ARBA" id="ARBA00022614"/>
    </source>
</evidence>
<dbReference type="SUPFAM" id="SSF52058">
    <property type="entry name" value="L domain-like"/>
    <property type="match status" value="1"/>
</dbReference>
<protein>
    <submittedName>
        <fullName evidence="3">Leucine Rich Repeat domain protein</fullName>
    </submittedName>
</protein>
<dbReference type="AlphaFoldDB" id="A1ZMT5"/>
<dbReference type="InterPro" id="IPR001611">
    <property type="entry name" value="Leu-rich_rpt"/>
</dbReference>
<evidence type="ECO:0000313" key="4">
    <source>
        <dbReference type="Proteomes" id="UP000004095"/>
    </source>
</evidence>
<dbReference type="RefSeq" id="WP_002698214.1">
    <property type="nucleotide sequence ID" value="NZ_AAWS01000016.1"/>
</dbReference>
<dbReference type="EMBL" id="AAWS01000016">
    <property type="protein sequence ID" value="EAY28465.1"/>
    <property type="molecule type" value="Genomic_DNA"/>
</dbReference>
<dbReference type="Pfam" id="PF13855">
    <property type="entry name" value="LRR_8"/>
    <property type="match status" value="1"/>
</dbReference>
<keyword evidence="4" id="KW-1185">Reference proteome</keyword>
<reference evidence="3 4" key="1">
    <citation type="submission" date="2007-01" db="EMBL/GenBank/DDBJ databases">
        <authorList>
            <person name="Haygood M."/>
            <person name="Podell S."/>
            <person name="Anderson C."/>
            <person name="Hopkinson B."/>
            <person name="Roe K."/>
            <person name="Barbeau K."/>
            <person name="Gaasterland T."/>
            <person name="Ferriera S."/>
            <person name="Johnson J."/>
            <person name="Kravitz S."/>
            <person name="Beeson K."/>
            <person name="Sutton G."/>
            <person name="Rogers Y.-H."/>
            <person name="Friedman R."/>
            <person name="Frazier M."/>
            <person name="Venter J.C."/>
        </authorList>
    </citation>
    <scope>NUCLEOTIDE SEQUENCE [LARGE SCALE GENOMIC DNA]</scope>
    <source>
        <strain evidence="3 4">ATCC 23134</strain>
    </source>
</reference>
<dbReference type="PANTHER" id="PTHR48051">
    <property type="match status" value="1"/>
</dbReference>
<accession>A1ZMT5</accession>
<comment type="caution">
    <text evidence="3">The sequence shown here is derived from an EMBL/GenBank/DDBJ whole genome shotgun (WGS) entry which is preliminary data.</text>
</comment>
<dbReference type="Proteomes" id="UP000004095">
    <property type="component" value="Unassembled WGS sequence"/>
</dbReference>
<proteinExistence type="predicted"/>
<dbReference type="OrthoDB" id="874855at2"/>
<dbReference type="InterPro" id="IPR032675">
    <property type="entry name" value="LRR_dom_sf"/>
</dbReference>
<dbReference type="PANTHER" id="PTHR48051:SF1">
    <property type="entry name" value="RAS SUPPRESSOR PROTEIN 1"/>
    <property type="match status" value="1"/>
</dbReference>
<evidence type="ECO:0000256" key="2">
    <source>
        <dbReference type="ARBA" id="ARBA00022737"/>
    </source>
</evidence>
<dbReference type="GO" id="GO:0005737">
    <property type="term" value="C:cytoplasm"/>
    <property type="evidence" value="ECO:0007669"/>
    <property type="project" value="TreeGrafter"/>
</dbReference>
<gene>
    <name evidence="3" type="ORF">M23134_04028</name>
</gene>
<keyword evidence="2" id="KW-0677">Repeat</keyword>
<organism evidence="3 4">
    <name type="scientific">Microscilla marina ATCC 23134</name>
    <dbReference type="NCBI Taxonomy" id="313606"/>
    <lineage>
        <taxon>Bacteria</taxon>
        <taxon>Pseudomonadati</taxon>
        <taxon>Bacteroidota</taxon>
        <taxon>Cytophagia</taxon>
        <taxon>Cytophagales</taxon>
        <taxon>Microscillaceae</taxon>
        <taxon>Microscilla</taxon>
    </lineage>
</organism>